<feature type="coiled-coil region" evidence="1">
    <location>
        <begin position="554"/>
        <end position="581"/>
    </location>
</feature>
<dbReference type="InterPro" id="IPR022368">
    <property type="entry name" value="Thiazole_bacteriocin_mat_put"/>
</dbReference>
<gene>
    <name evidence="3" type="ORF">EFBL_3448</name>
</gene>
<evidence type="ECO:0000256" key="2">
    <source>
        <dbReference type="SAM" id="Phobius"/>
    </source>
</evidence>
<reference evidence="4" key="1">
    <citation type="submission" date="2017-07" db="EMBL/GenBank/DDBJ databases">
        <title>Draft genome sequence of Effusibacillus lacus strain skLN1.</title>
        <authorList>
            <person name="Watanabe M."/>
            <person name="Kojima H."/>
            <person name="Fukui M."/>
        </authorList>
    </citation>
    <scope>NUCLEOTIDE SEQUENCE [LARGE SCALE GENOMIC DNA]</scope>
    <source>
        <strain evidence="4">skLN1</strain>
    </source>
</reference>
<dbReference type="Gene3D" id="3.90.930.60">
    <property type="match status" value="1"/>
</dbReference>
<dbReference type="NCBIfam" id="TIGR03693">
    <property type="entry name" value="ocin_ThiF_like"/>
    <property type="match status" value="1"/>
</dbReference>
<dbReference type="OrthoDB" id="2369163at2"/>
<accession>A0A292YKX3</accession>
<evidence type="ECO:0000313" key="3">
    <source>
        <dbReference type="EMBL" id="GAX91757.1"/>
    </source>
</evidence>
<keyword evidence="2" id="KW-1133">Transmembrane helix</keyword>
<evidence type="ECO:0000256" key="1">
    <source>
        <dbReference type="SAM" id="Coils"/>
    </source>
</evidence>
<comment type="caution">
    <text evidence="3">The sequence shown here is derived from an EMBL/GenBank/DDBJ whole genome shotgun (WGS) entry which is preliminary data.</text>
</comment>
<protein>
    <submittedName>
        <fullName evidence="3">Putative thiazole-containing bacteriocin maturation protein</fullName>
    </submittedName>
</protein>
<dbReference type="RefSeq" id="WP_096183857.1">
    <property type="nucleotide sequence ID" value="NZ_BDUF01000109.1"/>
</dbReference>
<dbReference type="Proteomes" id="UP000217785">
    <property type="component" value="Unassembled WGS sequence"/>
</dbReference>
<proteinExistence type="predicted"/>
<name>A0A292YKX3_9BACL</name>
<keyword evidence="1" id="KW-0175">Coiled coil</keyword>
<dbReference type="Gene3D" id="3.40.50.720">
    <property type="entry name" value="NAD(P)-binding Rossmann-like Domain"/>
    <property type="match status" value="1"/>
</dbReference>
<keyword evidence="2" id="KW-0812">Transmembrane</keyword>
<keyword evidence="2" id="KW-0472">Membrane</keyword>
<dbReference type="EMBL" id="BDUF01000109">
    <property type="protein sequence ID" value="GAX91757.1"/>
    <property type="molecule type" value="Genomic_DNA"/>
</dbReference>
<keyword evidence="4" id="KW-1185">Reference proteome</keyword>
<feature type="transmembrane region" description="Helical" evidence="2">
    <location>
        <begin position="132"/>
        <end position="149"/>
    </location>
</feature>
<evidence type="ECO:0000313" key="4">
    <source>
        <dbReference type="Proteomes" id="UP000217785"/>
    </source>
</evidence>
<organism evidence="3 4">
    <name type="scientific">Effusibacillus lacus</name>
    <dbReference type="NCBI Taxonomy" id="1348429"/>
    <lineage>
        <taxon>Bacteria</taxon>
        <taxon>Bacillati</taxon>
        <taxon>Bacillota</taxon>
        <taxon>Bacilli</taxon>
        <taxon>Bacillales</taxon>
        <taxon>Alicyclobacillaceae</taxon>
        <taxon>Effusibacillus</taxon>
    </lineage>
</organism>
<dbReference type="AlphaFoldDB" id="A0A292YKX3"/>
<sequence length="655" mass="72711">MTSLNPSMRLKVKGDTFFLPDPNGGVYFRNNLGSFRMEGRTIDQWIEKLIPVFNGEHTLEDLTDGLPDQHRERVYEIAELLYQNGFVRDVSQDLPHQLPDDVLKKYASQIEFLDSFGDSGAYRFQSYRQTKVLAVGSGPFFVSLVAALFESGLPKFHMLVTDSEPTNRQRLEELAAHTRKTDPEVAVEEIITLQVQGAISWREAVQPFDYILYVSQEGDVEELRDLHAVCRAEKKVLLPAICLQQVSLAGPLVHPDSEGCWDSAWRRIHKSALCKDSQLHTFSSTAGALLANVIVSELVKTVTGVTESEPKNKFFLLALETLEGNWHSFIPHPLVTGHAAAEWVQDVDLRFELNLINSESTGLLPYFSRLTSAETGIFHVWEEGDLKQLPLAQCRVQAADPLSEGPAELLPDIVCAGLTHEEARREAGLVGIEAYVSRMAGLLVSTLPSHQETEGNKVEPHEFVGVGAGKTVAEGVCRGLQKCLAEELVKQQADQKPPVFRVELREVEDERCRFYLQALTTMQGEPTIGLGEDVSGFPVVWVGTGGRWYGSVGLNVTMALRKALQQALQKAQNQAANLATQALEVTSVLLEEKVPQSLVIPACKEAAHSEVLQSALQVLKQNRKRLLVFDLALEPFLKEELAGVFGVLLREEESR</sequence>